<feature type="region of interest" description="Disordered" evidence="3">
    <location>
        <begin position="276"/>
        <end position="295"/>
    </location>
</feature>
<sequence length="859" mass="93303">MLTGIAHVNLTVPLNTLDEAEAFYSNTLGMQRVPVPALQKDRLAWFDITPNGQQVHIAFGPPNEESSRHPCFRVESQEALLKLQARVYEHFEAGGKGAPRAADKPGEANSGSHADALSCSKGVEYPSRFFARDYAGNRLEFTLSRLQTGAHKTITATPATQNTMSNRIFSVSFGLLTLGSHVFATPSPTQLGNVQILAADDLITTDNSTTSAALLLSSPVTLTSALSACKSMSESLWSPSLVPFTAGLNNSLSYEVYSGRLASNQLMWITQTHIASQSKHPGPPSHSGPPHQAPQCQAMDVYGQMHYINCKAKLPSLCSQTAPASNITYADNSPPYQVSQSVGSQTLIGYRDFLTFRFMGVRFASEPERFTYSSVYEGTGTNSALEPAPECLTLPNNGSTDCLFLNIWTTSLPGPPAKKQLKPVMVYIYGGGFTTGSASNPTNDGGNLAARGDVVVVDIAYRLSTLGFLALDDGVHNGNYFLSDQIAGLEWVQKYIENFGGDPSRVTVFGESAGAESVNALIASPKGKDLFHGAILQSNYYQPYVPLATAINQSTVPILNETGCVTAADQLACLQAYNATALLSLKTVFNYPVVDGTYLVSDFIDLNSTTNITNRVPVVMGVNRDEEGVLGTVYPTTNLTTGIDDLAAADHLNASSILDSNLFPLGTSSSNNATLDVFNTTTRISTDLSFRCFKQFEAYAGVKDGVLPNIWFYEFNRTYQDPAYNPNLVCAAPVTPSHPYGDPSQEYFKCHAGDLANTFGNVARVGFADRDGLDAKFGQVMTDYWTSFARNLDPNPDMEYLKARGYWNTINQIEKSGPWEKVDATQPRMMELQWNSLMMPFRDVEQCAALGFPLTYLTH</sequence>
<dbReference type="InterPro" id="IPR016187">
    <property type="entry name" value="CTDL_fold"/>
</dbReference>
<comment type="similarity">
    <text evidence="1">Belongs to the type-B carboxylesterase/lipase family.</text>
</comment>
<dbReference type="Gene3D" id="3.40.50.1820">
    <property type="entry name" value="alpha/beta hydrolase"/>
    <property type="match status" value="1"/>
</dbReference>
<dbReference type="Proteomes" id="UP001341245">
    <property type="component" value="Unassembled WGS sequence"/>
</dbReference>
<dbReference type="Pfam" id="PF00135">
    <property type="entry name" value="COesterase"/>
    <property type="match status" value="1"/>
</dbReference>
<proteinExistence type="inferred from homology"/>
<accession>A0ABR0TGZ0</accession>
<dbReference type="InterPro" id="IPR037523">
    <property type="entry name" value="VOC_core"/>
</dbReference>
<evidence type="ECO:0000313" key="5">
    <source>
        <dbReference type="EMBL" id="KAK6003185.1"/>
    </source>
</evidence>
<dbReference type="InterPro" id="IPR029058">
    <property type="entry name" value="AB_hydrolase_fold"/>
</dbReference>
<comment type="caution">
    <text evidence="5">The sequence shown here is derived from an EMBL/GenBank/DDBJ whole genome shotgun (WGS) entry which is preliminary data.</text>
</comment>
<dbReference type="InterPro" id="IPR029068">
    <property type="entry name" value="Glyas_Bleomycin-R_OHBP_Dase"/>
</dbReference>
<dbReference type="SUPFAM" id="SSF54593">
    <property type="entry name" value="Glyoxalase/Bleomycin resistance protein/Dihydroxybiphenyl dioxygenase"/>
    <property type="match status" value="1"/>
</dbReference>
<feature type="domain" description="VOC" evidence="4">
    <location>
        <begin position="4"/>
        <end position="144"/>
    </location>
</feature>
<dbReference type="InterPro" id="IPR002018">
    <property type="entry name" value="CarbesteraseB"/>
</dbReference>
<evidence type="ECO:0000256" key="2">
    <source>
        <dbReference type="ARBA" id="ARBA00022801"/>
    </source>
</evidence>
<dbReference type="Gene3D" id="3.10.180.10">
    <property type="entry name" value="2,3-Dihydroxybiphenyl 1,2-Dioxygenase, domain 1"/>
    <property type="match status" value="1"/>
</dbReference>
<evidence type="ECO:0000259" key="4">
    <source>
        <dbReference type="PROSITE" id="PS51819"/>
    </source>
</evidence>
<evidence type="ECO:0000256" key="3">
    <source>
        <dbReference type="SAM" id="MobiDB-lite"/>
    </source>
</evidence>
<dbReference type="PROSITE" id="PS51819">
    <property type="entry name" value="VOC"/>
    <property type="match status" value="1"/>
</dbReference>
<feature type="region of interest" description="Disordered" evidence="3">
    <location>
        <begin position="96"/>
        <end position="117"/>
    </location>
</feature>
<reference evidence="5 6" key="1">
    <citation type="submission" date="2023-11" db="EMBL/GenBank/DDBJ databases">
        <title>Draft genome sequence and annotation of the polyextremotolerant black yeast-like fungus Aureobasidium pullulans NRRL 62042.</title>
        <authorList>
            <person name="Dielentheis-Frenken M.R.E."/>
            <person name="Wibberg D."/>
            <person name="Blank L.M."/>
            <person name="Tiso T."/>
        </authorList>
    </citation>
    <scope>NUCLEOTIDE SEQUENCE [LARGE SCALE GENOMIC DNA]</scope>
    <source>
        <strain evidence="5 6">NRRL 62042</strain>
    </source>
</reference>
<keyword evidence="2" id="KW-0378">Hydrolase</keyword>
<organism evidence="5 6">
    <name type="scientific">Aureobasidium pullulans</name>
    <name type="common">Black yeast</name>
    <name type="synonym">Pullularia pullulans</name>
    <dbReference type="NCBI Taxonomy" id="5580"/>
    <lineage>
        <taxon>Eukaryota</taxon>
        <taxon>Fungi</taxon>
        <taxon>Dikarya</taxon>
        <taxon>Ascomycota</taxon>
        <taxon>Pezizomycotina</taxon>
        <taxon>Dothideomycetes</taxon>
        <taxon>Dothideomycetidae</taxon>
        <taxon>Dothideales</taxon>
        <taxon>Saccotheciaceae</taxon>
        <taxon>Aureobasidium</taxon>
    </lineage>
</organism>
<dbReference type="EMBL" id="JASGXD010000010">
    <property type="protein sequence ID" value="KAK6003185.1"/>
    <property type="molecule type" value="Genomic_DNA"/>
</dbReference>
<protein>
    <recommendedName>
        <fullName evidence="4">VOC domain-containing protein</fullName>
    </recommendedName>
</protein>
<dbReference type="PROSITE" id="PS00122">
    <property type="entry name" value="CARBOXYLESTERASE_B_1"/>
    <property type="match status" value="1"/>
</dbReference>
<gene>
    <name evidence="5" type="ORF">QM012_001030</name>
</gene>
<evidence type="ECO:0000313" key="6">
    <source>
        <dbReference type="Proteomes" id="UP001341245"/>
    </source>
</evidence>
<dbReference type="SUPFAM" id="SSF56436">
    <property type="entry name" value="C-type lectin-like"/>
    <property type="match status" value="1"/>
</dbReference>
<dbReference type="InterPro" id="IPR019826">
    <property type="entry name" value="Carboxylesterase_B_AS"/>
</dbReference>
<dbReference type="PANTHER" id="PTHR43142:SF3">
    <property type="entry name" value="PUTATIVE (AFU_ORTHOLOGUE AFUA_3G09070)-RELATED"/>
    <property type="match status" value="1"/>
</dbReference>
<dbReference type="SUPFAM" id="SSF53474">
    <property type="entry name" value="alpha/beta-Hydrolases"/>
    <property type="match status" value="1"/>
</dbReference>
<evidence type="ECO:0000256" key="1">
    <source>
        <dbReference type="ARBA" id="ARBA00005964"/>
    </source>
</evidence>
<keyword evidence="6" id="KW-1185">Reference proteome</keyword>
<name>A0ABR0TGZ0_AURPU</name>
<dbReference type="PANTHER" id="PTHR43142">
    <property type="entry name" value="CARBOXYLIC ESTER HYDROLASE"/>
    <property type="match status" value="1"/>
</dbReference>